<dbReference type="EMBL" id="JROU02001449">
    <property type="protein sequence ID" value="OEH76477.1"/>
    <property type="molecule type" value="Genomic_DNA"/>
</dbReference>
<accession>A0A1D3CZ59</accession>
<dbReference type="AlphaFoldDB" id="A0A1D3CZ59"/>
<feature type="compositionally biased region" description="Polar residues" evidence="1">
    <location>
        <begin position="395"/>
        <end position="412"/>
    </location>
</feature>
<dbReference type="InParanoid" id="A0A1D3CZ59"/>
<comment type="caution">
    <text evidence="2">The sequence shown here is derived from an EMBL/GenBank/DDBJ whole genome shotgun (WGS) entry which is preliminary data.</text>
</comment>
<keyword evidence="3" id="KW-1185">Reference proteome</keyword>
<name>A0A1D3CZ59_9EIME</name>
<organism evidence="2 3">
    <name type="scientific">Cyclospora cayetanensis</name>
    <dbReference type="NCBI Taxonomy" id="88456"/>
    <lineage>
        <taxon>Eukaryota</taxon>
        <taxon>Sar</taxon>
        <taxon>Alveolata</taxon>
        <taxon>Apicomplexa</taxon>
        <taxon>Conoidasida</taxon>
        <taxon>Coccidia</taxon>
        <taxon>Eucoccidiorida</taxon>
        <taxon>Eimeriorina</taxon>
        <taxon>Eimeriidae</taxon>
        <taxon>Cyclospora</taxon>
    </lineage>
</organism>
<protein>
    <submittedName>
        <fullName evidence="2">Uncharacterized protein</fullName>
    </submittedName>
</protein>
<evidence type="ECO:0000256" key="1">
    <source>
        <dbReference type="SAM" id="MobiDB-lite"/>
    </source>
</evidence>
<gene>
    <name evidence="2" type="ORF">cyc_07540</name>
</gene>
<dbReference type="VEuPathDB" id="ToxoDB:cyc_07540"/>
<sequence length="613" mass="63247">MLRLPLAIPESHPPPHACAAYSTMMEMPLEAPVAAGGAHGCKPPLAIGGSCAARAPSRDVDSFPSEALCASPTCPSLKANATPSTLPPPSAAAAFVHVAAAGCHDTAEASTTTAPARAARTAHCREKIPGGEEDSYCLRALQLLLSDILGVVAMLRPAGSSALPRGVAAAVARARKAAQVALLSRERTSRANSISNSATIAAALAAAANTAAIVIEQRNPQFAFHQFTVLAASSFQQVAPYVTNYLQELLKVLEQRRPLLRLLRAREAKGHCESEGKATTATASSPPPEVETDNLKLLLQVFLAYCPASMLDSVCDKLAAAYAEALLGETSLLLLLQGSLASASASAEEQAAAAGEGEGGGRGVSGDLFGGKGTQGAEISAAEQGGSALVAPSETAASVVSPTPPTSLEGSAKLSQSLARPLNDAVAVSVAALLDQRCFLRRLASSIDWSFLASESAAAAAASARARAIPRTADAAGTEAMPDAVAADSSSSSHAIKTARRRSHQALEDSALTVALRDAYTSASCLYDTEMMPPAPPDDAPRERACKTSAAAVPCAQPADTGEARLRLREFSVAAARRRRQTLRTLQRLATRRSARRTAFLRGALSREEGLQA</sequence>
<reference evidence="2 3" key="1">
    <citation type="journal article" date="2016" name="BMC Genomics">
        <title>Comparative genomics reveals Cyclospora cayetanensis possesses coccidia-like metabolism and invasion components but unique surface antigens.</title>
        <authorList>
            <person name="Liu S."/>
            <person name="Wang L."/>
            <person name="Zheng H."/>
            <person name="Xu Z."/>
            <person name="Roellig D.M."/>
            <person name="Li N."/>
            <person name="Frace M.A."/>
            <person name="Tang K."/>
            <person name="Arrowood M.J."/>
            <person name="Moss D.M."/>
            <person name="Zhang L."/>
            <person name="Feng Y."/>
            <person name="Xiao L."/>
        </authorList>
    </citation>
    <scope>NUCLEOTIDE SEQUENCE [LARGE SCALE GENOMIC DNA]</scope>
    <source>
        <strain evidence="2 3">CHN_HEN01</strain>
    </source>
</reference>
<proteinExistence type="predicted"/>
<evidence type="ECO:0000313" key="3">
    <source>
        <dbReference type="Proteomes" id="UP000095192"/>
    </source>
</evidence>
<feature type="region of interest" description="Disordered" evidence="1">
    <location>
        <begin position="393"/>
        <end position="412"/>
    </location>
</feature>
<dbReference type="Proteomes" id="UP000095192">
    <property type="component" value="Unassembled WGS sequence"/>
</dbReference>
<evidence type="ECO:0000313" key="2">
    <source>
        <dbReference type="EMBL" id="OEH76477.1"/>
    </source>
</evidence>